<name>A0A0L6TWF2_9FIRM</name>
<sequence length="63" mass="7310">MIIDRFEGEFAVVELSDKTFINIPLSELPKSSKEGDVLIIGIDQKETEKRKERIKDLMDDLWS</sequence>
<protein>
    <submittedName>
        <fullName evidence="1">Uncharacterized protein</fullName>
    </submittedName>
</protein>
<dbReference type="STRING" id="52689.AKG39_16810"/>
<dbReference type="PATRIC" id="fig|52689.4.peg.2910"/>
<evidence type="ECO:0000313" key="1">
    <source>
        <dbReference type="EMBL" id="KNZ40606.1"/>
    </source>
</evidence>
<gene>
    <name evidence="1" type="ORF">AKG39_16810</name>
</gene>
<dbReference type="EMBL" id="LGYO01000051">
    <property type="protein sequence ID" value="KNZ40606.1"/>
    <property type="molecule type" value="Genomic_DNA"/>
</dbReference>
<dbReference type="Pfam" id="PF11213">
    <property type="entry name" value="DUF3006"/>
    <property type="match status" value="1"/>
</dbReference>
<dbReference type="Gene3D" id="6.20.120.50">
    <property type="match status" value="1"/>
</dbReference>
<organism evidence="1 2">
    <name type="scientific">Acetobacterium bakii</name>
    <dbReference type="NCBI Taxonomy" id="52689"/>
    <lineage>
        <taxon>Bacteria</taxon>
        <taxon>Bacillati</taxon>
        <taxon>Bacillota</taxon>
        <taxon>Clostridia</taxon>
        <taxon>Eubacteriales</taxon>
        <taxon>Eubacteriaceae</taxon>
        <taxon>Acetobacterium</taxon>
    </lineage>
</organism>
<dbReference type="Proteomes" id="UP000036873">
    <property type="component" value="Unassembled WGS sequence"/>
</dbReference>
<comment type="caution">
    <text evidence="1">The sequence shown here is derived from an EMBL/GenBank/DDBJ whole genome shotgun (WGS) entry which is preliminary data.</text>
</comment>
<keyword evidence="2" id="KW-1185">Reference proteome</keyword>
<evidence type="ECO:0000313" key="2">
    <source>
        <dbReference type="Proteomes" id="UP000036873"/>
    </source>
</evidence>
<accession>A0A0L6TWF2</accession>
<dbReference type="OrthoDB" id="164847at2"/>
<proteinExistence type="predicted"/>
<reference evidence="2" key="1">
    <citation type="submission" date="2015-07" db="EMBL/GenBank/DDBJ databases">
        <title>Draft genome sequence of Acetobacterium bakii DSM 8293, a potential psychrophilic chemical producer through syngas fermentation.</title>
        <authorList>
            <person name="Song Y."/>
            <person name="Hwang S."/>
            <person name="Cho B.-K."/>
        </authorList>
    </citation>
    <scope>NUCLEOTIDE SEQUENCE [LARGE SCALE GENOMIC DNA]</scope>
    <source>
        <strain evidence="2">DSM 8239</strain>
    </source>
</reference>
<dbReference type="InterPro" id="IPR021377">
    <property type="entry name" value="DUF3006"/>
</dbReference>
<dbReference type="AlphaFoldDB" id="A0A0L6TWF2"/>
<dbReference type="RefSeq" id="WP_050741557.1">
    <property type="nucleotide sequence ID" value="NZ_LGYO01000051.1"/>
</dbReference>